<keyword evidence="3" id="KW-1185">Reference proteome</keyword>
<comment type="caution">
    <text evidence="2">The sequence shown here is derived from an EMBL/GenBank/DDBJ whole genome shotgun (WGS) entry which is preliminary data.</text>
</comment>
<dbReference type="Pfam" id="PF20247">
    <property type="entry name" value="DUF6602"/>
    <property type="match status" value="1"/>
</dbReference>
<dbReference type="EMBL" id="SLTR01000014">
    <property type="protein sequence ID" value="TDB01947.1"/>
    <property type="molecule type" value="Genomic_DNA"/>
</dbReference>
<dbReference type="Proteomes" id="UP000294823">
    <property type="component" value="Unassembled WGS sequence"/>
</dbReference>
<name>A0ABY2D644_9GAMM</name>
<sequence length="231" mass="25981">MFDKIFSSKVEQLWSLYNATTEISHPGEKGAFRELFVRSLITSIIPFHYGVGSGTVVDKWGRQSPQIDLIIYDKRLLPPLLEEVGHGVYPFDSVLRLIEVKSTLKKSDFNQLEKICKSVCPSNPNGLKMASKGNLPGGSSNYPFTSLIAYNTKISDIKRTVTEQHPSLEKHISQTCVLTKGIYKGDTKIMIPSSDMIQNTKIFLTILLGAIEKTAMSRSEFNVADWMFREK</sequence>
<evidence type="ECO:0000313" key="3">
    <source>
        <dbReference type="Proteomes" id="UP000294823"/>
    </source>
</evidence>
<dbReference type="RefSeq" id="WP_132043815.1">
    <property type="nucleotide sequence ID" value="NZ_SLTR01000014.1"/>
</dbReference>
<accession>A0ABY2D644</accession>
<dbReference type="InterPro" id="IPR046537">
    <property type="entry name" value="DUF6602"/>
</dbReference>
<proteinExistence type="predicted"/>
<protein>
    <recommendedName>
        <fullName evidence="1">DUF6602 domain-containing protein</fullName>
    </recommendedName>
</protein>
<evidence type="ECO:0000259" key="1">
    <source>
        <dbReference type="Pfam" id="PF20247"/>
    </source>
</evidence>
<dbReference type="CDD" id="cd21173">
    <property type="entry name" value="NucC-like"/>
    <property type="match status" value="1"/>
</dbReference>
<gene>
    <name evidence="2" type="ORF">E0702_11090</name>
</gene>
<evidence type="ECO:0000313" key="2">
    <source>
        <dbReference type="EMBL" id="TDB01947.1"/>
    </source>
</evidence>
<reference evidence="2 3" key="1">
    <citation type="submission" date="2019-03" db="EMBL/GenBank/DDBJ databases">
        <title>Halomonas marinisediminis sp. nov., a moderately halophilic bacterium isolated from the Bohai Gulf.</title>
        <authorList>
            <person name="Ji X."/>
        </authorList>
    </citation>
    <scope>NUCLEOTIDE SEQUENCE [LARGE SCALE GENOMIC DNA]</scope>
    <source>
        <strain evidence="2 3">204</strain>
    </source>
</reference>
<organism evidence="2 3">
    <name type="scientific">Halomonas marinisediminis</name>
    <dbReference type="NCBI Taxonomy" id="2546095"/>
    <lineage>
        <taxon>Bacteria</taxon>
        <taxon>Pseudomonadati</taxon>
        <taxon>Pseudomonadota</taxon>
        <taxon>Gammaproteobacteria</taxon>
        <taxon>Oceanospirillales</taxon>
        <taxon>Halomonadaceae</taxon>
        <taxon>Halomonas</taxon>
    </lineage>
</organism>
<feature type="domain" description="DUF6602" evidence="1">
    <location>
        <begin position="21"/>
        <end position="119"/>
    </location>
</feature>